<reference evidence="3" key="1">
    <citation type="submission" date="2016-01" db="EMBL/GenBank/DDBJ databases">
        <authorList>
            <person name="Peeters C."/>
        </authorList>
    </citation>
    <scope>NUCLEOTIDE SEQUENCE [LARGE SCALE GENOMIC DNA]</scope>
    <source>
        <strain evidence="3">LMG 29325</strain>
    </source>
</reference>
<dbReference type="STRING" id="1777143.AWB82_07042"/>
<accession>A0A158DPM5</accession>
<dbReference type="GO" id="GO:0120147">
    <property type="term" value="F:formylglycine-generating oxidase activity"/>
    <property type="evidence" value="ECO:0007669"/>
    <property type="project" value="TreeGrafter"/>
</dbReference>
<evidence type="ECO:0000313" key="3">
    <source>
        <dbReference type="EMBL" id="SAK96525.1"/>
    </source>
</evidence>
<dbReference type="GO" id="GO:0006508">
    <property type="term" value="P:proteolysis"/>
    <property type="evidence" value="ECO:0007669"/>
    <property type="project" value="InterPro"/>
</dbReference>
<evidence type="ECO:0000313" key="4">
    <source>
        <dbReference type="Proteomes" id="UP000054596"/>
    </source>
</evidence>
<feature type="region of interest" description="Disordered" evidence="1">
    <location>
        <begin position="398"/>
        <end position="438"/>
    </location>
</feature>
<dbReference type="SUPFAM" id="SSF56436">
    <property type="entry name" value="C-type lectin-like"/>
    <property type="match status" value="1"/>
</dbReference>
<gene>
    <name evidence="3" type="ORF">AWB82_07042</name>
</gene>
<evidence type="ECO:0000259" key="2">
    <source>
        <dbReference type="PROSITE" id="PS50208"/>
    </source>
</evidence>
<dbReference type="Proteomes" id="UP000054596">
    <property type="component" value="Unassembled WGS sequence"/>
</dbReference>
<dbReference type="InterPro" id="IPR051043">
    <property type="entry name" value="Sulfatase_Mod_Factor_Kinase"/>
</dbReference>
<dbReference type="Pfam" id="PF03781">
    <property type="entry name" value="FGE-sulfatase"/>
    <property type="match status" value="1"/>
</dbReference>
<dbReference type="Gene3D" id="3.40.50.1460">
    <property type="match status" value="1"/>
</dbReference>
<dbReference type="GO" id="GO:0004197">
    <property type="term" value="F:cysteine-type endopeptidase activity"/>
    <property type="evidence" value="ECO:0007669"/>
    <property type="project" value="InterPro"/>
</dbReference>
<dbReference type="AlphaFoldDB" id="A0A158DPM5"/>
<evidence type="ECO:0000256" key="1">
    <source>
        <dbReference type="SAM" id="MobiDB-lite"/>
    </source>
</evidence>
<proteinExistence type="predicted"/>
<dbReference type="Pfam" id="PF00656">
    <property type="entry name" value="Peptidase_C14"/>
    <property type="match status" value="1"/>
</dbReference>
<dbReference type="InterPro" id="IPR005532">
    <property type="entry name" value="SUMF_dom"/>
</dbReference>
<sequence length="704" mass="74531">MTDPFFQGIQASRECVLSLLVLDTEGADLAPKPRHRAQLQHDALHSKPDGQGVNMWRTLLIAGVVLTIGQTLAPASAAPVTAPPSSSIATIATIATIAPAPRHLALVIGNADYVDRPLASASRDADDMSAALDSLGFDVTRRTNLDEAAMRQALDAFAMRLGPNDTALVYFAGHGLQAGGDARLVPLDARERRPATLVRDTISAQDIVERITRARPGAANIVVLDMCLNDPFEKTHARTLTLPPRTLVAYAAAPGEAASEDERNGRYTAALLRALGARSSVTSSAFVKAASDVARASSGAQRPWIASTLDRGFTIADAANVHWADANAISPAESANAVRTRGILPKDSNEQYELTFWESIKDSTFPSDYEAYLKAYPNGRFAALAKARIERLRAAGNAKPAASAPPAATAAPAAPSPKPPPSAPATAAAPEKPRPVIPPAPAAAAAVAPPAAITTKPAAKAASGSEIKDCPACPVLIPLAAGSFTMGSNNDDPAEKPPHRVSVGRAFAIGKYEVTVEQWNACADAGACTRVAPEGESTPAPGNAPMRNVSWDDAQVYVKWLSKVGGKPYRLPTEAEWEYAARGGTQSTYWWGDQMKKGTADCKDCGDPYKPEAPAPVGSFAPNPYGLYDMNGSVWEWVADCWHGSYKNAPADGRAWDDPSCSVRVIRGGSWREGAAYMQSATRFKYSSSVRQSQNGFRVARDME</sequence>
<comment type="caution">
    <text evidence="3">The sequence shown here is derived from an EMBL/GenBank/DDBJ whole genome shotgun (WGS) entry which is preliminary data.</text>
</comment>
<dbReference type="SUPFAM" id="SSF52129">
    <property type="entry name" value="Caspase-like"/>
    <property type="match status" value="1"/>
</dbReference>
<keyword evidence="4" id="KW-1185">Reference proteome</keyword>
<keyword evidence="3" id="KW-0418">Kinase</keyword>
<dbReference type="InterPro" id="IPR011600">
    <property type="entry name" value="Pept_C14_caspase"/>
</dbReference>
<keyword evidence="3" id="KW-0808">Transferase</keyword>
<dbReference type="Gene3D" id="3.90.1580.10">
    <property type="entry name" value="paralog of FGE (formylglycine-generating enzyme)"/>
    <property type="match status" value="1"/>
</dbReference>
<name>A0A158DPM5_9BURK</name>
<feature type="compositionally biased region" description="Low complexity" evidence="1">
    <location>
        <begin position="398"/>
        <end position="413"/>
    </location>
</feature>
<dbReference type="PANTHER" id="PTHR23150:SF35">
    <property type="entry name" value="BLL6746 PROTEIN"/>
    <property type="match status" value="1"/>
</dbReference>
<dbReference type="PROSITE" id="PS50208">
    <property type="entry name" value="CASPASE_P20"/>
    <property type="match status" value="1"/>
</dbReference>
<dbReference type="InterPro" id="IPR042095">
    <property type="entry name" value="SUMF_sf"/>
</dbReference>
<dbReference type="GO" id="GO:0016301">
    <property type="term" value="F:kinase activity"/>
    <property type="evidence" value="ECO:0007669"/>
    <property type="project" value="UniProtKB-KW"/>
</dbReference>
<dbReference type="InterPro" id="IPR029030">
    <property type="entry name" value="Caspase-like_dom_sf"/>
</dbReference>
<dbReference type="PANTHER" id="PTHR23150">
    <property type="entry name" value="SULFATASE MODIFYING FACTOR 1, 2"/>
    <property type="match status" value="1"/>
</dbReference>
<organism evidence="3 4">
    <name type="scientific">Caballeronia glebae</name>
    <dbReference type="NCBI Taxonomy" id="1777143"/>
    <lineage>
        <taxon>Bacteria</taxon>
        <taxon>Pseudomonadati</taxon>
        <taxon>Pseudomonadota</taxon>
        <taxon>Betaproteobacteria</taxon>
        <taxon>Burkholderiales</taxon>
        <taxon>Burkholderiaceae</taxon>
        <taxon>Caballeronia</taxon>
    </lineage>
</organism>
<feature type="domain" description="Caspase family p20" evidence="2">
    <location>
        <begin position="101"/>
        <end position="179"/>
    </location>
</feature>
<dbReference type="InterPro" id="IPR016187">
    <property type="entry name" value="CTDL_fold"/>
</dbReference>
<dbReference type="InterPro" id="IPR001309">
    <property type="entry name" value="Pept_C14_p20"/>
</dbReference>
<protein>
    <submittedName>
        <fullName evidence="3">Serine/threonine kinase</fullName>
    </submittedName>
</protein>
<feature type="compositionally biased region" description="Pro residues" evidence="1">
    <location>
        <begin position="414"/>
        <end position="423"/>
    </location>
</feature>
<dbReference type="EMBL" id="FCOJ02000110">
    <property type="protein sequence ID" value="SAK96525.1"/>
    <property type="molecule type" value="Genomic_DNA"/>
</dbReference>